<evidence type="ECO:0000313" key="2">
    <source>
        <dbReference type="Proteomes" id="UP000526786"/>
    </source>
</evidence>
<gene>
    <name evidence="1" type="ORF">H2B05_05195</name>
</gene>
<keyword evidence="1" id="KW-0436">Ligase</keyword>
<protein>
    <submittedName>
        <fullName evidence="1">Serine--tRNA ligase</fullName>
    </submittedName>
</protein>
<accession>A0AC60W3X1</accession>
<organism evidence="1 2">
    <name type="scientific">Candidatus Nitrosomaritimum aestuariumsis</name>
    <dbReference type="NCBI Taxonomy" id="3342354"/>
    <lineage>
        <taxon>Archaea</taxon>
        <taxon>Nitrososphaerota</taxon>
        <taxon>Nitrososphaeria</taxon>
        <taxon>Nitrosopumilales</taxon>
        <taxon>Nitrosopumilaceae</taxon>
        <taxon>Candidatus Nitrosomaritimum</taxon>
    </lineage>
</organism>
<reference evidence="1 2" key="1">
    <citation type="journal article" date="2020" name="Appl. Environ. Microbiol.">
        <title>Genomic Characteristics of a Novel Species of Ammonia-Oxidizing Archaea from the Jiulong River Estuary.</title>
        <authorList>
            <person name="Zou D."/>
            <person name="Wan R."/>
            <person name="Han L."/>
            <person name="Xu M.N."/>
            <person name="Liu Y."/>
            <person name="Liu H."/>
            <person name="Kao S.J."/>
            <person name="Li M."/>
        </authorList>
    </citation>
    <scope>NUCLEOTIDE SEQUENCE [LARGE SCALE GENOMIC DNA]</scope>
    <source>
        <strain evidence="1">W2bin3</strain>
    </source>
</reference>
<sequence length="225" mass="26168">MLDPKIIKENPQIIQEMLRARNVEFDLEGLIDSDKKRRDLILKTDELRKKKNQVALEIAQKKKAGEDATTILNEMKQVSQELSNLESSQTEIEEKYKRLAFSIPNLIHNSVPIGKDDSANKEVKKWGTIPEFDFKINDHIDISENLDLVDLERAAKVAGARFYYLKNDLVRLNQALIHYALEFLSKKEYSLIQPPYMINYQSMEGAVITDDFEEVIYKIEDEDLY</sequence>
<feature type="non-terminal residue" evidence="1">
    <location>
        <position position="225"/>
    </location>
</feature>
<proteinExistence type="predicted"/>
<evidence type="ECO:0000313" key="1">
    <source>
        <dbReference type="EMBL" id="MBA4454323.1"/>
    </source>
</evidence>
<dbReference type="Proteomes" id="UP000526786">
    <property type="component" value="Unassembled WGS sequence"/>
</dbReference>
<comment type="caution">
    <text evidence="1">The sequence shown here is derived from an EMBL/GenBank/DDBJ whole genome shotgun (WGS) entry which is preliminary data.</text>
</comment>
<dbReference type="EMBL" id="JACENC010000199">
    <property type="protein sequence ID" value="MBA4454323.1"/>
    <property type="molecule type" value="Genomic_DNA"/>
</dbReference>
<name>A0AC60W3X1_9ARCH</name>